<keyword evidence="5" id="KW-0460">Magnesium</keyword>
<dbReference type="OrthoDB" id="4497239at2"/>
<dbReference type="GO" id="GO:0008299">
    <property type="term" value="P:isoprenoid biosynthetic process"/>
    <property type="evidence" value="ECO:0007669"/>
    <property type="project" value="InterPro"/>
</dbReference>
<evidence type="ECO:0000256" key="3">
    <source>
        <dbReference type="ARBA" id="ARBA00022679"/>
    </source>
</evidence>
<evidence type="ECO:0000313" key="8">
    <source>
        <dbReference type="Proteomes" id="UP000002941"/>
    </source>
</evidence>
<dbReference type="InterPro" id="IPR000092">
    <property type="entry name" value="Polyprenyl_synt"/>
</dbReference>
<dbReference type="PROSITE" id="PS00723">
    <property type="entry name" value="POLYPRENYL_SYNTHASE_1"/>
    <property type="match status" value="1"/>
</dbReference>
<dbReference type="InterPro" id="IPR033749">
    <property type="entry name" value="Polyprenyl_synt_CS"/>
</dbReference>
<dbReference type="RefSeq" id="WP_008733720.1">
    <property type="nucleotide sequence ID" value="NZ_AKFT01000214.1"/>
</dbReference>
<evidence type="ECO:0000256" key="1">
    <source>
        <dbReference type="ARBA" id="ARBA00001946"/>
    </source>
</evidence>
<evidence type="ECO:0000256" key="6">
    <source>
        <dbReference type="RuleBase" id="RU004466"/>
    </source>
</evidence>
<dbReference type="SFLD" id="SFLDS00005">
    <property type="entry name" value="Isoprenoid_Synthase_Type_I"/>
    <property type="match status" value="1"/>
</dbReference>
<evidence type="ECO:0000313" key="7">
    <source>
        <dbReference type="EMBL" id="EJF36789.1"/>
    </source>
</evidence>
<dbReference type="CDD" id="cd00685">
    <property type="entry name" value="Trans_IPPS_HT"/>
    <property type="match status" value="1"/>
</dbReference>
<comment type="similarity">
    <text evidence="2 6">Belongs to the FPP/GGPP synthase family.</text>
</comment>
<dbReference type="GO" id="GO:0046872">
    <property type="term" value="F:metal ion binding"/>
    <property type="evidence" value="ECO:0007669"/>
    <property type="project" value="UniProtKB-KW"/>
</dbReference>
<comment type="cofactor">
    <cofactor evidence="1">
        <name>Mg(2+)</name>
        <dbReference type="ChEBI" id="CHEBI:18420"/>
    </cofactor>
</comment>
<dbReference type="PANTHER" id="PTHR12001">
    <property type="entry name" value="GERANYLGERANYL PYROPHOSPHATE SYNTHASE"/>
    <property type="match status" value="1"/>
</dbReference>
<evidence type="ECO:0000256" key="2">
    <source>
        <dbReference type="ARBA" id="ARBA00006706"/>
    </source>
</evidence>
<protein>
    <submittedName>
        <fullName evidence="7">Polyprenyl synthetase</fullName>
    </submittedName>
</protein>
<keyword evidence="8" id="KW-1185">Reference proteome</keyword>
<comment type="caution">
    <text evidence="7">The sequence shown here is derived from an EMBL/GenBank/DDBJ whole genome shotgun (WGS) entry which is preliminary data.</text>
</comment>
<gene>
    <name evidence="7" type="ORF">HMPREF1318_0368</name>
</gene>
<dbReference type="AlphaFoldDB" id="J0MRA2"/>
<dbReference type="eggNOG" id="COG0142">
    <property type="taxonomic scope" value="Bacteria"/>
</dbReference>
<dbReference type="EMBL" id="AKFT01000214">
    <property type="protein sequence ID" value="EJF36789.1"/>
    <property type="molecule type" value="Genomic_DNA"/>
</dbReference>
<dbReference type="Proteomes" id="UP000002941">
    <property type="component" value="Unassembled WGS sequence"/>
</dbReference>
<proteinExistence type="inferred from homology"/>
<name>J0MRA2_9ACTO</name>
<dbReference type="InterPro" id="IPR008949">
    <property type="entry name" value="Isoprenoid_synthase_dom_sf"/>
</dbReference>
<dbReference type="SUPFAM" id="SSF48576">
    <property type="entry name" value="Terpenoid synthases"/>
    <property type="match status" value="1"/>
</dbReference>
<accession>J0MRA2</accession>
<dbReference type="GO" id="GO:0004659">
    <property type="term" value="F:prenyltransferase activity"/>
    <property type="evidence" value="ECO:0007669"/>
    <property type="project" value="InterPro"/>
</dbReference>
<evidence type="ECO:0000256" key="5">
    <source>
        <dbReference type="ARBA" id="ARBA00022842"/>
    </source>
</evidence>
<keyword evidence="3 6" id="KW-0808">Transferase</keyword>
<dbReference type="PANTHER" id="PTHR12001:SF85">
    <property type="entry name" value="SHORT CHAIN ISOPRENYL DIPHOSPHATE SYNTHASE"/>
    <property type="match status" value="1"/>
</dbReference>
<dbReference type="PROSITE" id="PS00444">
    <property type="entry name" value="POLYPRENYL_SYNTHASE_2"/>
    <property type="match status" value="1"/>
</dbReference>
<dbReference type="Gene3D" id="1.10.600.10">
    <property type="entry name" value="Farnesyl Diphosphate Synthase"/>
    <property type="match status" value="1"/>
</dbReference>
<reference evidence="7 8" key="1">
    <citation type="submission" date="2012-05" db="EMBL/GenBank/DDBJ databases">
        <authorList>
            <person name="Harkins D.M."/>
            <person name="Madupu R."/>
            <person name="Durkin A.S."/>
            <person name="Torralba M."/>
            <person name="Methe B."/>
            <person name="Sutton G.G."/>
            <person name="Nelson K.E."/>
        </authorList>
    </citation>
    <scope>NUCLEOTIDE SEQUENCE [LARGE SCALE GENOMIC DNA]</scope>
    <source>
        <strain evidence="7 8">F0489</strain>
    </source>
</reference>
<sequence>MNGLSPSLRAVRAAVGIRLVQVIDTHQGRWADLSPASDELFDTADALVSSGKRMRAVLGAVGLALGTPGAQPHKRNRLMTGTTASHLGAALEFYQASALVHDDVIDAAFTRRGLPTAHRQYTAQHASSGWRGDATTYGNSAAVLLGDLLMSLASAEMGAAVRPLAESAQAASVRDAFDAMTAEVAVGQFLDVRSEVSALPAPEVDAAAAGQAMLDSALAVVRHKSARYSVMHPLLIGALLGGVTTDSSLYAALRVFGEEIGIAFQLRDDVLGVYGDPDLTGKPAGDDLREGKRTVLLAMAWQRTTQSGRALLSRVLANQDASPSLIAAAADLIRDCGALAAHEEKILTHTQAGISALGTIPLEALDEAGRTDLLALSQALTARNA</sequence>
<evidence type="ECO:0000256" key="4">
    <source>
        <dbReference type="ARBA" id="ARBA00022723"/>
    </source>
</evidence>
<keyword evidence="4" id="KW-0479">Metal-binding</keyword>
<dbReference type="PATRIC" id="fig|1125718.3.peg.2725"/>
<dbReference type="Pfam" id="PF00348">
    <property type="entry name" value="polyprenyl_synt"/>
    <property type="match status" value="1"/>
</dbReference>
<organism evidence="7 8">
    <name type="scientific">Actinomyces massiliensis F0489</name>
    <dbReference type="NCBI Taxonomy" id="1125718"/>
    <lineage>
        <taxon>Bacteria</taxon>
        <taxon>Bacillati</taxon>
        <taxon>Actinomycetota</taxon>
        <taxon>Actinomycetes</taxon>
        <taxon>Actinomycetales</taxon>
        <taxon>Actinomycetaceae</taxon>
        <taxon>Actinomyces</taxon>
    </lineage>
</organism>